<dbReference type="InterPro" id="IPR005762">
    <property type="entry name" value="MurD"/>
</dbReference>
<evidence type="ECO:0000256" key="14">
    <source>
        <dbReference type="ARBA" id="ARBA00030398"/>
    </source>
</evidence>
<dbReference type="Proteomes" id="UP000199516">
    <property type="component" value="Unassembled WGS sequence"/>
</dbReference>
<evidence type="ECO:0000256" key="3">
    <source>
        <dbReference type="ARBA" id="ARBA00004752"/>
    </source>
</evidence>
<evidence type="ECO:0000256" key="17">
    <source>
        <dbReference type="HAMAP-Rule" id="MF_00639"/>
    </source>
</evidence>
<dbReference type="Gene3D" id="3.40.1190.10">
    <property type="entry name" value="Mur-like, catalytic domain"/>
    <property type="match status" value="1"/>
</dbReference>
<feature type="domain" description="Mur ligase C-terminal" evidence="19">
    <location>
        <begin position="316"/>
        <end position="429"/>
    </location>
</feature>
<dbReference type="Pfam" id="PF21799">
    <property type="entry name" value="MurD-like_N"/>
    <property type="match status" value="1"/>
</dbReference>
<keyword evidence="13 17" id="KW-0961">Cell wall biogenesis/degradation</keyword>
<dbReference type="GO" id="GO:0009252">
    <property type="term" value="P:peptidoglycan biosynthetic process"/>
    <property type="evidence" value="ECO:0007669"/>
    <property type="project" value="UniProtKB-UniRule"/>
</dbReference>
<evidence type="ECO:0000256" key="1">
    <source>
        <dbReference type="ARBA" id="ARBA00002734"/>
    </source>
</evidence>
<keyword evidence="10 17" id="KW-0067">ATP-binding</keyword>
<reference evidence="21 22" key="1">
    <citation type="submission" date="2016-10" db="EMBL/GenBank/DDBJ databases">
        <authorList>
            <person name="de Groot N.N."/>
        </authorList>
    </citation>
    <scope>NUCLEOTIDE SEQUENCE [LARGE SCALE GENOMIC DNA]</scope>
    <source>
        <strain evidence="21 22">DSM 23995</strain>
    </source>
</reference>
<dbReference type="OrthoDB" id="9809796at2"/>
<dbReference type="GO" id="GO:0071555">
    <property type="term" value="P:cell wall organization"/>
    <property type="evidence" value="ECO:0007669"/>
    <property type="project" value="UniProtKB-KW"/>
</dbReference>
<proteinExistence type="inferred from homology"/>
<sequence length="457" mass="49613">MKGIDWLTGKQVLVLGLAKSGFAAAKLLKKIGAKVIVNDAKNLEGTKVEKELTELGINLVSGDHPLSLLDHAEYIVKNPGIPYSNPITKEALSRGIPVVTEIELAGFICKGELIAISGSNGKTTTTRLIHAILKESMKGETGAPHLAGNIGNVACDIAQEVHENDIMVTEVSSFQLKGTERFHPRTSVLLNIFDAHLDYHGTREDYEKSKGKLFTNLTSKDHAVYNVEDPVVKGLAEESDAALIPFSVSGMTRSGAYVSNHSFYFKGEEIIPVHEVMLPGKHNHENILAAIAASILHGADIAAIRKVLREFSGIEHRLQYIGSRYGRKVYNDSKATNILSTQKAIEAFHAPTVLIAGGLDRGNSFDELIPSLSKVKAAVFYGETKNKLVQAATQAGVLNIKTADTLEKAVPLAFEETDPSDILLLSPACASWDQFKTFEERGEAFVEIINHLKDPNA</sequence>
<evidence type="ECO:0000256" key="4">
    <source>
        <dbReference type="ARBA" id="ARBA00010416"/>
    </source>
</evidence>
<dbReference type="GO" id="GO:0008764">
    <property type="term" value="F:UDP-N-acetylmuramoylalanine-D-glutamate ligase activity"/>
    <property type="evidence" value="ECO:0007669"/>
    <property type="project" value="UniProtKB-UniRule"/>
</dbReference>
<protein>
    <recommendedName>
        <fullName evidence="6 17">UDP-N-acetylmuramoylalanine--D-glutamate ligase</fullName>
        <ecNumber evidence="5 17">6.3.2.9</ecNumber>
    </recommendedName>
    <alternativeName>
        <fullName evidence="15 17">D-glutamic acid-adding enzyme</fullName>
    </alternativeName>
    <alternativeName>
        <fullName evidence="14 17">UDP-N-acetylmuramoyl-L-alanyl-D-glutamate synthetase</fullName>
    </alternativeName>
</protein>
<keyword evidence="17 18" id="KW-0131">Cell cycle</keyword>
<comment type="similarity">
    <text evidence="4 17">Belongs to the MurCDEF family.</text>
</comment>
<dbReference type="PANTHER" id="PTHR43692:SF1">
    <property type="entry name" value="UDP-N-ACETYLMURAMOYLALANINE--D-GLUTAMATE LIGASE"/>
    <property type="match status" value="1"/>
</dbReference>
<dbReference type="GO" id="GO:0008360">
    <property type="term" value="P:regulation of cell shape"/>
    <property type="evidence" value="ECO:0007669"/>
    <property type="project" value="UniProtKB-KW"/>
</dbReference>
<dbReference type="InterPro" id="IPR013221">
    <property type="entry name" value="Mur_ligase_cen"/>
</dbReference>
<dbReference type="GO" id="GO:0005524">
    <property type="term" value="F:ATP binding"/>
    <property type="evidence" value="ECO:0007669"/>
    <property type="project" value="UniProtKB-UniRule"/>
</dbReference>
<dbReference type="SUPFAM" id="SSF51984">
    <property type="entry name" value="MurCD N-terminal domain"/>
    <property type="match status" value="1"/>
</dbReference>
<feature type="domain" description="Mur ligase central" evidence="20">
    <location>
        <begin position="116"/>
        <end position="293"/>
    </location>
</feature>
<dbReference type="InterPro" id="IPR004101">
    <property type="entry name" value="Mur_ligase_C"/>
</dbReference>
<evidence type="ECO:0000256" key="12">
    <source>
        <dbReference type="ARBA" id="ARBA00022984"/>
    </source>
</evidence>
<dbReference type="GO" id="GO:0051301">
    <property type="term" value="P:cell division"/>
    <property type="evidence" value="ECO:0007669"/>
    <property type="project" value="UniProtKB-KW"/>
</dbReference>
<evidence type="ECO:0000256" key="13">
    <source>
        <dbReference type="ARBA" id="ARBA00023316"/>
    </source>
</evidence>
<dbReference type="SUPFAM" id="SSF53623">
    <property type="entry name" value="MurD-like peptide ligases, catalytic domain"/>
    <property type="match status" value="1"/>
</dbReference>
<evidence type="ECO:0000256" key="5">
    <source>
        <dbReference type="ARBA" id="ARBA00012212"/>
    </source>
</evidence>
<organism evidence="21 22">
    <name type="scientific">Alteribacillus iranensis</name>
    <dbReference type="NCBI Taxonomy" id="930128"/>
    <lineage>
        <taxon>Bacteria</taxon>
        <taxon>Bacillati</taxon>
        <taxon>Bacillota</taxon>
        <taxon>Bacilli</taxon>
        <taxon>Bacillales</taxon>
        <taxon>Bacillaceae</taxon>
        <taxon>Alteribacillus</taxon>
    </lineage>
</organism>
<dbReference type="EMBL" id="FONT01000001">
    <property type="protein sequence ID" value="SFE40946.1"/>
    <property type="molecule type" value="Genomic_DNA"/>
</dbReference>
<comment type="catalytic activity">
    <reaction evidence="16 17 18">
        <text>UDP-N-acetyl-alpha-D-muramoyl-L-alanine + D-glutamate + ATP = UDP-N-acetyl-alpha-D-muramoyl-L-alanyl-D-glutamate + ADP + phosphate + H(+)</text>
        <dbReference type="Rhea" id="RHEA:16429"/>
        <dbReference type="ChEBI" id="CHEBI:15378"/>
        <dbReference type="ChEBI" id="CHEBI:29986"/>
        <dbReference type="ChEBI" id="CHEBI:30616"/>
        <dbReference type="ChEBI" id="CHEBI:43474"/>
        <dbReference type="ChEBI" id="CHEBI:83898"/>
        <dbReference type="ChEBI" id="CHEBI:83900"/>
        <dbReference type="ChEBI" id="CHEBI:456216"/>
        <dbReference type="EC" id="6.3.2.9"/>
    </reaction>
</comment>
<dbReference type="PANTHER" id="PTHR43692">
    <property type="entry name" value="UDP-N-ACETYLMURAMOYLALANINE--D-GLUTAMATE LIGASE"/>
    <property type="match status" value="1"/>
</dbReference>
<evidence type="ECO:0000256" key="15">
    <source>
        <dbReference type="ARBA" id="ARBA00032324"/>
    </source>
</evidence>
<keyword evidence="17 18" id="KW-0132">Cell division</keyword>
<dbReference type="NCBIfam" id="TIGR01087">
    <property type="entry name" value="murD"/>
    <property type="match status" value="1"/>
</dbReference>
<evidence type="ECO:0000256" key="7">
    <source>
        <dbReference type="ARBA" id="ARBA00022490"/>
    </source>
</evidence>
<keyword evidence="22" id="KW-1185">Reference proteome</keyword>
<evidence type="ECO:0000259" key="20">
    <source>
        <dbReference type="Pfam" id="PF08245"/>
    </source>
</evidence>
<keyword evidence="9 17" id="KW-0547">Nucleotide-binding</keyword>
<evidence type="ECO:0000259" key="19">
    <source>
        <dbReference type="Pfam" id="PF02875"/>
    </source>
</evidence>
<dbReference type="Pfam" id="PF02875">
    <property type="entry name" value="Mur_ligase_C"/>
    <property type="match status" value="1"/>
</dbReference>
<dbReference type="HAMAP" id="MF_00639">
    <property type="entry name" value="MurD"/>
    <property type="match status" value="1"/>
</dbReference>
<dbReference type="InterPro" id="IPR036615">
    <property type="entry name" value="Mur_ligase_C_dom_sf"/>
</dbReference>
<feature type="binding site" evidence="17">
    <location>
        <begin position="118"/>
        <end position="124"/>
    </location>
    <ligand>
        <name>ATP</name>
        <dbReference type="ChEBI" id="CHEBI:30616"/>
    </ligand>
</feature>
<keyword evidence="12 17" id="KW-0573">Peptidoglycan synthesis</keyword>
<dbReference type="Gene3D" id="3.90.190.20">
    <property type="entry name" value="Mur ligase, C-terminal domain"/>
    <property type="match status" value="1"/>
</dbReference>
<comment type="subcellular location">
    <subcellularLocation>
        <location evidence="2 17 18">Cytoplasm</location>
    </subcellularLocation>
</comment>
<dbReference type="STRING" id="930128.SAMN05192532_101754"/>
<dbReference type="Pfam" id="PF08245">
    <property type="entry name" value="Mur_ligase_M"/>
    <property type="match status" value="1"/>
</dbReference>
<comment type="function">
    <text evidence="1 17 18">Cell wall formation. Catalyzes the addition of glutamate to the nucleotide precursor UDP-N-acetylmuramoyl-L-alanine (UMA).</text>
</comment>
<evidence type="ECO:0000256" key="9">
    <source>
        <dbReference type="ARBA" id="ARBA00022741"/>
    </source>
</evidence>
<dbReference type="UniPathway" id="UPA00219"/>
<evidence type="ECO:0000256" key="16">
    <source>
        <dbReference type="ARBA" id="ARBA00047632"/>
    </source>
</evidence>
<dbReference type="InterPro" id="IPR036565">
    <property type="entry name" value="Mur-like_cat_sf"/>
</dbReference>
<keyword evidence="8 17" id="KW-0436">Ligase</keyword>
<evidence type="ECO:0000256" key="6">
    <source>
        <dbReference type="ARBA" id="ARBA00015655"/>
    </source>
</evidence>
<evidence type="ECO:0000313" key="21">
    <source>
        <dbReference type="EMBL" id="SFE40946.1"/>
    </source>
</evidence>
<evidence type="ECO:0000313" key="22">
    <source>
        <dbReference type="Proteomes" id="UP000199516"/>
    </source>
</evidence>
<dbReference type="GO" id="GO:0005737">
    <property type="term" value="C:cytoplasm"/>
    <property type="evidence" value="ECO:0007669"/>
    <property type="project" value="UniProtKB-SubCell"/>
</dbReference>
<gene>
    <name evidence="17" type="primary">murD</name>
    <name evidence="21" type="ORF">SAMN05192532_101754</name>
</gene>
<dbReference type="EC" id="6.3.2.9" evidence="5 17"/>
<name>A0A1I2AAP7_9BACI</name>
<accession>A0A1I2AAP7</accession>
<comment type="pathway">
    <text evidence="3 17 18">Cell wall biogenesis; peptidoglycan biosynthesis.</text>
</comment>
<dbReference type="RefSeq" id="WP_091657505.1">
    <property type="nucleotide sequence ID" value="NZ_FONT01000001.1"/>
</dbReference>
<evidence type="ECO:0000256" key="10">
    <source>
        <dbReference type="ARBA" id="ARBA00022840"/>
    </source>
</evidence>
<keyword evidence="11 17" id="KW-0133">Cell shape</keyword>
<evidence type="ECO:0000256" key="11">
    <source>
        <dbReference type="ARBA" id="ARBA00022960"/>
    </source>
</evidence>
<dbReference type="Gene3D" id="3.40.50.720">
    <property type="entry name" value="NAD(P)-binding Rossmann-like Domain"/>
    <property type="match status" value="1"/>
</dbReference>
<keyword evidence="7 17" id="KW-0963">Cytoplasm</keyword>
<evidence type="ECO:0000256" key="2">
    <source>
        <dbReference type="ARBA" id="ARBA00004496"/>
    </source>
</evidence>
<dbReference type="SUPFAM" id="SSF53244">
    <property type="entry name" value="MurD-like peptide ligases, peptide-binding domain"/>
    <property type="match status" value="1"/>
</dbReference>
<evidence type="ECO:0000256" key="8">
    <source>
        <dbReference type="ARBA" id="ARBA00022598"/>
    </source>
</evidence>
<evidence type="ECO:0000256" key="18">
    <source>
        <dbReference type="RuleBase" id="RU003664"/>
    </source>
</evidence>
<dbReference type="AlphaFoldDB" id="A0A1I2AAP7"/>